<protein>
    <recommendedName>
        <fullName evidence="4">Lipoprotein</fullName>
    </recommendedName>
</protein>
<dbReference type="Proteomes" id="UP000621510">
    <property type="component" value="Unassembled WGS sequence"/>
</dbReference>
<dbReference type="SUPFAM" id="SSF88713">
    <property type="entry name" value="Glycoside hydrolase/deacetylase"/>
    <property type="match status" value="1"/>
</dbReference>
<feature type="compositionally biased region" description="Basic and acidic residues" evidence="1">
    <location>
        <begin position="99"/>
        <end position="108"/>
    </location>
</feature>
<keyword evidence="3" id="KW-1185">Reference proteome</keyword>
<dbReference type="PANTHER" id="PTHR45985:SF3">
    <property type="entry name" value="CHITIN DEACETYLASE-LIKE 4"/>
    <property type="match status" value="1"/>
</dbReference>
<feature type="compositionally biased region" description="Basic residues" evidence="1">
    <location>
        <begin position="1"/>
        <end position="23"/>
    </location>
</feature>
<name>A0ABS1Q2T1_9ACTN</name>
<dbReference type="InterPro" id="IPR011330">
    <property type="entry name" value="Glyco_hydro/deAcase_b/a-brl"/>
</dbReference>
<feature type="compositionally biased region" description="Low complexity" evidence="1">
    <location>
        <begin position="25"/>
        <end position="35"/>
    </location>
</feature>
<evidence type="ECO:0000256" key="1">
    <source>
        <dbReference type="SAM" id="MobiDB-lite"/>
    </source>
</evidence>
<dbReference type="InterPro" id="IPR052740">
    <property type="entry name" value="CE4"/>
</dbReference>
<proteinExistence type="predicted"/>
<gene>
    <name evidence="2" type="ORF">JK364_38750</name>
</gene>
<dbReference type="EMBL" id="JAERRG010000022">
    <property type="protein sequence ID" value="MBL1118271.1"/>
    <property type="molecule type" value="Genomic_DNA"/>
</dbReference>
<feature type="region of interest" description="Disordered" evidence="1">
    <location>
        <begin position="1"/>
        <end position="109"/>
    </location>
</feature>
<dbReference type="RefSeq" id="WP_201856104.1">
    <property type="nucleotide sequence ID" value="NZ_JAERRG010000022.1"/>
</dbReference>
<feature type="region of interest" description="Disordered" evidence="1">
    <location>
        <begin position="431"/>
        <end position="464"/>
    </location>
</feature>
<organism evidence="2 3">
    <name type="scientific">Streptomyces endocoffeicus</name>
    <dbReference type="NCBI Taxonomy" id="2898945"/>
    <lineage>
        <taxon>Bacteria</taxon>
        <taxon>Bacillati</taxon>
        <taxon>Actinomycetota</taxon>
        <taxon>Actinomycetes</taxon>
        <taxon>Kitasatosporales</taxon>
        <taxon>Streptomycetaceae</taxon>
        <taxon>Streptomyces</taxon>
    </lineage>
</organism>
<evidence type="ECO:0000313" key="2">
    <source>
        <dbReference type="EMBL" id="MBL1118271.1"/>
    </source>
</evidence>
<evidence type="ECO:0008006" key="4">
    <source>
        <dbReference type="Google" id="ProtNLM"/>
    </source>
</evidence>
<accession>A0ABS1Q2T1</accession>
<reference evidence="2 3" key="1">
    <citation type="submission" date="2021-01" db="EMBL/GenBank/DDBJ databases">
        <title>WGS of actinomycetes isolated from Thailand.</title>
        <authorList>
            <person name="Thawai C."/>
        </authorList>
    </citation>
    <scope>NUCLEOTIDE SEQUENCE [LARGE SCALE GENOMIC DNA]</scope>
    <source>
        <strain evidence="2 3">CA3R110</strain>
    </source>
</reference>
<comment type="caution">
    <text evidence="2">The sequence shown here is derived from an EMBL/GenBank/DDBJ whole genome shotgun (WGS) entry which is preliminary data.</text>
</comment>
<sequence>MRARGGRRDRGSKRARGGRRARRNVTALLTAAVALSSPVGCSEDSTHTHGPGGTAGARHDRDSPQKGPGAPNHPDKAPKAVRLIGDGSTSDTGPQPHQPKTEPLEPGERPPQFVVFSWDGAGQGKKKLFSHFRAVGKKYGATMTYFLSGVYLLPAEKRYLYDPPKHRRGASSIGFNDVEGIKATVEQLRGAWLDGNEIGTHFNGHFCGRRRGVGTWSARQWTSEIQQAESFVENWKTNVGLEHEKPLPFDYGKELAGGRAPCLQGQKNLIRAAAKLGWRYDASSPGGLQIWPRRIHGIWDFPLQQIPVPGRAFETLSMDYNFLANKPRKKKGKRPKRSTWGRPMRDGMLAAFDRAYEGNRAPLFIGNHFESWNGGTYMRAVEDVIKKVCPRKGVRCVSFKQLADWLDAQNPRVLERLRVLDVGMRPPGGWKRYLAAEPGRTSDRETAHERTSGHHTRTAKRERE</sequence>
<dbReference type="Gene3D" id="3.20.20.370">
    <property type="entry name" value="Glycoside hydrolase/deacetylase"/>
    <property type="match status" value="1"/>
</dbReference>
<evidence type="ECO:0000313" key="3">
    <source>
        <dbReference type="Proteomes" id="UP000621510"/>
    </source>
</evidence>
<dbReference type="PANTHER" id="PTHR45985">
    <property type="match status" value="1"/>
</dbReference>
<feature type="compositionally biased region" description="Basic and acidic residues" evidence="1">
    <location>
        <begin position="440"/>
        <end position="452"/>
    </location>
</feature>